<evidence type="ECO:0000313" key="3">
    <source>
        <dbReference type="Proteomes" id="UP000017836"/>
    </source>
</evidence>
<gene>
    <name evidence="2" type="ORF">AMTR_s00016p00194070</name>
</gene>
<protein>
    <submittedName>
        <fullName evidence="2">Uncharacterized protein</fullName>
    </submittedName>
</protein>
<feature type="compositionally biased region" description="Basic and acidic residues" evidence="1">
    <location>
        <begin position="124"/>
        <end position="145"/>
    </location>
</feature>
<reference evidence="3" key="1">
    <citation type="journal article" date="2013" name="Science">
        <title>The Amborella genome and the evolution of flowering plants.</title>
        <authorList>
            <consortium name="Amborella Genome Project"/>
        </authorList>
    </citation>
    <scope>NUCLEOTIDE SEQUENCE [LARGE SCALE GENOMIC DNA]</scope>
</reference>
<keyword evidence="3" id="KW-1185">Reference proteome</keyword>
<dbReference type="KEGG" id="atr:18434437"/>
<feature type="region of interest" description="Disordered" evidence="1">
    <location>
        <begin position="98"/>
        <end position="177"/>
    </location>
</feature>
<dbReference type="Gramene" id="ERN06245">
    <property type="protein sequence ID" value="ERN06245"/>
    <property type="gene ID" value="AMTR_s00016p00194070"/>
</dbReference>
<feature type="region of interest" description="Disordered" evidence="1">
    <location>
        <begin position="320"/>
        <end position="346"/>
    </location>
</feature>
<sequence>MGCSGSKPEIDEEALGTYSQLRPDSGLLVGRKTKSLSAKDLFGCRGTGSPSDSLHNLCRKNRVAHASQESIDSQDEIQIEFPPEKVIEVENLGLPEKVIQNEVSPEKNVGSPENNAEEIEPIVSEEKELATEKSEEIKETEKPEQESEVVNEMPKKERETPKKKQENNFPEITPGNLFPVGKVEVVESPGSKIPARGDHFPVEWPEKEEGGDSGNNVNVRGLNVNTFKVIEDEEYVRSSPSFREYYFASLKETGDTSNDSAGPQDSKENGKSGNKNKDGDDKGSRDCGEDKANKRIMRRKFQALARSTLLVNNLLSTRYCYKPSDHDRPQLLPKKPDSAESAEEVH</sequence>
<feature type="compositionally biased region" description="Basic and acidic residues" evidence="1">
    <location>
        <begin position="323"/>
        <end position="346"/>
    </location>
</feature>
<feature type="region of interest" description="Disordered" evidence="1">
    <location>
        <begin position="252"/>
        <end position="294"/>
    </location>
</feature>
<name>W1PGN5_AMBTC</name>
<dbReference type="HOGENOM" id="CLU_802528_0_0_1"/>
<dbReference type="EMBL" id="KI393908">
    <property type="protein sequence ID" value="ERN06245.1"/>
    <property type="molecule type" value="Genomic_DNA"/>
</dbReference>
<dbReference type="Proteomes" id="UP000017836">
    <property type="component" value="Unassembled WGS sequence"/>
</dbReference>
<evidence type="ECO:0000313" key="2">
    <source>
        <dbReference type="EMBL" id="ERN06245.1"/>
    </source>
</evidence>
<accession>W1PGN5</accession>
<evidence type="ECO:0000256" key="1">
    <source>
        <dbReference type="SAM" id="MobiDB-lite"/>
    </source>
</evidence>
<organism evidence="2 3">
    <name type="scientific">Amborella trichopoda</name>
    <dbReference type="NCBI Taxonomy" id="13333"/>
    <lineage>
        <taxon>Eukaryota</taxon>
        <taxon>Viridiplantae</taxon>
        <taxon>Streptophyta</taxon>
        <taxon>Embryophyta</taxon>
        <taxon>Tracheophyta</taxon>
        <taxon>Spermatophyta</taxon>
        <taxon>Magnoliopsida</taxon>
        <taxon>Amborellales</taxon>
        <taxon>Amborellaceae</taxon>
        <taxon>Amborella</taxon>
    </lineage>
</organism>
<feature type="region of interest" description="Disordered" evidence="1">
    <location>
        <begin position="189"/>
        <end position="219"/>
    </location>
</feature>
<feature type="compositionally biased region" description="Basic and acidic residues" evidence="1">
    <location>
        <begin position="195"/>
        <end position="210"/>
    </location>
</feature>
<feature type="compositionally biased region" description="Basic and acidic residues" evidence="1">
    <location>
        <begin position="265"/>
        <end position="293"/>
    </location>
</feature>
<proteinExistence type="predicted"/>
<feature type="compositionally biased region" description="Basic and acidic residues" evidence="1">
    <location>
        <begin position="153"/>
        <end position="166"/>
    </location>
</feature>
<dbReference type="AlphaFoldDB" id="W1PGN5"/>